<evidence type="ECO:0000313" key="7">
    <source>
        <dbReference type="EMBL" id="OHB02348.1"/>
    </source>
</evidence>
<dbReference type="Proteomes" id="UP000178404">
    <property type="component" value="Unassembled WGS sequence"/>
</dbReference>
<dbReference type="Pfam" id="PF01258">
    <property type="entry name" value="zf-dskA_traR"/>
    <property type="match status" value="1"/>
</dbReference>
<evidence type="ECO:0000259" key="6">
    <source>
        <dbReference type="Pfam" id="PF01258"/>
    </source>
</evidence>
<keyword evidence="1" id="KW-0479">Metal-binding</keyword>
<dbReference type="PANTHER" id="PTHR33823:SF4">
    <property type="entry name" value="GENERAL STRESS PROTEIN 16O"/>
    <property type="match status" value="1"/>
</dbReference>
<gene>
    <name evidence="7" type="ORF">A3A90_00945</name>
</gene>
<reference evidence="7 8" key="1">
    <citation type="journal article" date="2016" name="Nat. Commun.">
        <title>Thousands of microbial genomes shed light on interconnected biogeochemical processes in an aquifer system.</title>
        <authorList>
            <person name="Anantharaman K."/>
            <person name="Brown C.T."/>
            <person name="Hug L.A."/>
            <person name="Sharon I."/>
            <person name="Castelle C.J."/>
            <person name="Probst A.J."/>
            <person name="Thomas B.C."/>
            <person name="Singh A."/>
            <person name="Wilkins M.J."/>
            <person name="Karaoz U."/>
            <person name="Brodie E.L."/>
            <person name="Williams K.H."/>
            <person name="Hubbard S.S."/>
            <person name="Banfield J.F."/>
        </authorList>
    </citation>
    <scope>NUCLEOTIDE SEQUENCE [LARGE SCALE GENOMIC DNA]</scope>
</reference>
<evidence type="ECO:0000256" key="3">
    <source>
        <dbReference type="ARBA" id="ARBA00022833"/>
    </source>
</evidence>
<proteinExistence type="predicted"/>
<dbReference type="AlphaFoldDB" id="A0A1G2TYG6"/>
<dbReference type="GO" id="GO:0008270">
    <property type="term" value="F:zinc ion binding"/>
    <property type="evidence" value="ECO:0007669"/>
    <property type="project" value="UniProtKB-KW"/>
</dbReference>
<evidence type="ECO:0000256" key="1">
    <source>
        <dbReference type="ARBA" id="ARBA00022723"/>
    </source>
</evidence>
<dbReference type="InterPro" id="IPR000962">
    <property type="entry name" value="Znf_DskA_TraR"/>
</dbReference>
<evidence type="ECO:0000256" key="2">
    <source>
        <dbReference type="ARBA" id="ARBA00022771"/>
    </source>
</evidence>
<dbReference type="PROSITE" id="PS51128">
    <property type="entry name" value="ZF_DKSA_2"/>
    <property type="match status" value="1"/>
</dbReference>
<name>A0A1G2TYG6_9BACT</name>
<dbReference type="SUPFAM" id="SSF109635">
    <property type="entry name" value="DnaK suppressor protein DksA, alpha-hairpin domain"/>
    <property type="match status" value="1"/>
</dbReference>
<dbReference type="Gene3D" id="1.20.120.910">
    <property type="entry name" value="DksA, coiled-coil domain"/>
    <property type="match status" value="1"/>
</dbReference>
<comment type="caution">
    <text evidence="7">The sequence shown here is derived from an EMBL/GenBank/DDBJ whole genome shotgun (WGS) entry which is preliminary data.</text>
</comment>
<keyword evidence="3" id="KW-0862">Zinc</keyword>
<accession>A0A1G2TYG6</accession>
<dbReference type="InterPro" id="IPR037187">
    <property type="entry name" value="DnaK_N"/>
</dbReference>
<evidence type="ECO:0000256" key="4">
    <source>
        <dbReference type="PROSITE-ProRule" id="PRU00510"/>
    </source>
</evidence>
<dbReference type="EMBL" id="MHWA01000004">
    <property type="protein sequence ID" value="OHB02348.1"/>
    <property type="molecule type" value="Genomic_DNA"/>
</dbReference>
<sequence length="122" mass="14015">MRNDIDIEYFKTKLEEELILVENELNSIGRKNPSNKKDWEAEPSDMNVDSADSNEVADNIEEFESNTAVLKELEIRYNDVKDALTKIEKNEYGMCEVSGEEIEEERLIANPAARTCKAHMES</sequence>
<feature type="domain" description="Zinc finger DksA/TraR C4-type" evidence="6">
    <location>
        <begin position="91"/>
        <end position="117"/>
    </location>
</feature>
<organism evidence="7 8">
    <name type="scientific">Candidatus Zambryskibacteria bacterium RIFCSPLOWO2_01_FULL_35_19</name>
    <dbReference type="NCBI Taxonomy" id="1802757"/>
    <lineage>
        <taxon>Bacteria</taxon>
        <taxon>Candidatus Zambryskiibacteriota</taxon>
    </lineage>
</organism>
<protein>
    <recommendedName>
        <fullName evidence="6">Zinc finger DksA/TraR C4-type domain-containing protein</fullName>
    </recommendedName>
</protein>
<feature type="region of interest" description="Disordered" evidence="5">
    <location>
        <begin position="29"/>
        <end position="51"/>
    </location>
</feature>
<dbReference type="PANTHER" id="PTHR33823">
    <property type="entry name" value="RNA POLYMERASE-BINDING TRANSCRIPTION FACTOR DKSA-RELATED"/>
    <property type="match status" value="1"/>
</dbReference>
<comment type="caution">
    <text evidence="4">Lacks conserved residue(s) required for the propagation of feature annotation.</text>
</comment>
<keyword evidence="2" id="KW-0863">Zinc-finger</keyword>
<evidence type="ECO:0000256" key="5">
    <source>
        <dbReference type="SAM" id="MobiDB-lite"/>
    </source>
</evidence>
<evidence type="ECO:0000313" key="8">
    <source>
        <dbReference type="Proteomes" id="UP000178404"/>
    </source>
</evidence>